<evidence type="ECO:0000313" key="3">
    <source>
        <dbReference type="Proteomes" id="UP001469553"/>
    </source>
</evidence>
<dbReference type="Proteomes" id="UP001469553">
    <property type="component" value="Unassembled WGS sequence"/>
</dbReference>
<name>A0ABV0XQL5_9TELE</name>
<gene>
    <name evidence="2" type="ORF">AMECASPLE_014939</name>
</gene>
<dbReference type="EMBL" id="JAHRIP010010436">
    <property type="protein sequence ID" value="MEQ2283761.1"/>
    <property type="molecule type" value="Genomic_DNA"/>
</dbReference>
<evidence type="ECO:0000313" key="2">
    <source>
        <dbReference type="EMBL" id="MEQ2283761.1"/>
    </source>
</evidence>
<feature type="compositionally biased region" description="Pro residues" evidence="1">
    <location>
        <begin position="90"/>
        <end position="104"/>
    </location>
</feature>
<reference evidence="2 3" key="1">
    <citation type="submission" date="2021-06" db="EMBL/GenBank/DDBJ databases">
        <authorList>
            <person name="Palmer J.M."/>
        </authorList>
    </citation>
    <scope>NUCLEOTIDE SEQUENCE [LARGE SCALE GENOMIC DNA]</scope>
    <source>
        <strain evidence="2 3">AS_MEX2019</strain>
        <tissue evidence="2">Muscle</tissue>
    </source>
</reference>
<protein>
    <submittedName>
        <fullName evidence="2">Uncharacterized protein</fullName>
    </submittedName>
</protein>
<proteinExistence type="predicted"/>
<evidence type="ECO:0000256" key="1">
    <source>
        <dbReference type="SAM" id="MobiDB-lite"/>
    </source>
</evidence>
<sequence>MPPPPPTAFLLPKAKRKTPPRSCSQNQEPEKNQTNATRPIDHKTPQCQQHQQRPASSGSAVPTQPSAQCIPHPAPQHQARDTYSTNACMWPPPSARLPPHPEQVPPGTVTSYIQTSSFINDANCID</sequence>
<keyword evidence="3" id="KW-1185">Reference proteome</keyword>
<organism evidence="2 3">
    <name type="scientific">Ameca splendens</name>
    <dbReference type="NCBI Taxonomy" id="208324"/>
    <lineage>
        <taxon>Eukaryota</taxon>
        <taxon>Metazoa</taxon>
        <taxon>Chordata</taxon>
        <taxon>Craniata</taxon>
        <taxon>Vertebrata</taxon>
        <taxon>Euteleostomi</taxon>
        <taxon>Actinopterygii</taxon>
        <taxon>Neopterygii</taxon>
        <taxon>Teleostei</taxon>
        <taxon>Neoteleostei</taxon>
        <taxon>Acanthomorphata</taxon>
        <taxon>Ovalentaria</taxon>
        <taxon>Atherinomorphae</taxon>
        <taxon>Cyprinodontiformes</taxon>
        <taxon>Goodeidae</taxon>
        <taxon>Ameca</taxon>
    </lineage>
</organism>
<accession>A0ABV0XQL5</accession>
<comment type="caution">
    <text evidence="2">The sequence shown here is derived from an EMBL/GenBank/DDBJ whole genome shotgun (WGS) entry which is preliminary data.</text>
</comment>
<feature type="region of interest" description="Disordered" evidence="1">
    <location>
        <begin position="1"/>
        <end position="108"/>
    </location>
</feature>
<feature type="compositionally biased region" description="Polar residues" evidence="1">
    <location>
        <begin position="21"/>
        <end position="37"/>
    </location>
</feature>
<feature type="compositionally biased region" description="Polar residues" evidence="1">
    <location>
        <begin position="45"/>
        <end position="67"/>
    </location>
</feature>